<name>A0A382YFB2_9ZZZZ</name>
<reference evidence="2" key="1">
    <citation type="submission" date="2018-05" db="EMBL/GenBank/DDBJ databases">
        <authorList>
            <person name="Lanie J.A."/>
            <person name="Ng W.-L."/>
            <person name="Kazmierczak K.M."/>
            <person name="Andrzejewski T.M."/>
            <person name="Davidsen T.M."/>
            <person name="Wayne K.J."/>
            <person name="Tettelin H."/>
            <person name="Glass J.I."/>
            <person name="Rusch D."/>
            <person name="Podicherti R."/>
            <person name="Tsui H.-C.T."/>
            <person name="Winkler M.E."/>
        </authorList>
    </citation>
    <scope>NUCLEOTIDE SEQUENCE</scope>
</reference>
<feature type="compositionally biased region" description="Basic residues" evidence="1">
    <location>
        <begin position="39"/>
        <end position="52"/>
    </location>
</feature>
<accession>A0A382YFB2</accession>
<gene>
    <name evidence="2" type="ORF">METZ01_LOCUS434644</name>
</gene>
<evidence type="ECO:0000313" key="2">
    <source>
        <dbReference type="EMBL" id="SVD81790.1"/>
    </source>
</evidence>
<protein>
    <submittedName>
        <fullName evidence="2">Uncharacterized protein</fullName>
    </submittedName>
</protein>
<evidence type="ECO:0000256" key="1">
    <source>
        <dbReference type="SAM" id="MobiDB-lite"/>
    </source>
</evidence>
<dbReference type="EMBL" id="UINC01175258">
    <property type="protein sequence ID" value="SVD81790.1"/>
    <property type="molecule type" value="Genomic_DNA"/>
</dbReference>
<sequence length="52" mass="5849">MPIWGASRKKQWASKKCTSQGAGGRGRRVKISTSTMNKDKKRSHKAYRGQGR</sequence>
<proteinExistence type="predicted"/>
<feature type="region of interest" description="Disordered" evidence="1">
    <location>
        <begin position="1"/>
        <end position="52"/>
    </location>
</feature>
<dbReference type="AlphaFoldDB" id="A0A382YFB2"/>
<organism evidence="2">
    <name type="scientific">marine metagenome</name>
    <dbReference type="NCBI Taxonomy" id="408172"/>
    <lineage>
        <taxon>unclassified sequences</taxon>
        <taxon>metagenomes</taxon>
        <taxon>ecological metagenomes</taxon>
    </lineage>
</organism>